<reference evidence="2 3" key="1">
    <citation type="submission" date="2020-08" db="EMBL/GenBank/DDBJ databases">
        <title>Genomic Encyclopedia of Type Strains, Phase III (KMG-III): the genomes of soil and plant-associated and newly described type strains.</title>
        <authorList>
            <person name="Whitman W."/>
        </authorList>
    </citation>
    <scope>NUCLEOTIDE SEQUENCE [LARGE SCALE GENOMIC DNA]</scope>
    <source>
        <strain evidence="2 3">CECT 8640</strain>
    </source>
</reference>
<dbReference type="InterPro" id="IPR015422">
    <property type="entry name" value="PyrdxlP-dep_Trfase_small"/>
</dbReference>
<evidence type="ECO:0000313" key="2">
    <source>
        <dbReference type="EMBL" id="MBB5959741.1"/>
    </source>
</evidence>
<dbReference type="AlphaFoldDB" id="A0A841CPX1"/>
<organism evidence="2 3">
    <name type="scientific">Saccharothrix tamanrassetensis</name>
    <dbReference type="NCBI Taxonomy" id="1051531"/>
    <lineage>
        <taxon>Bacteria</taxon>
        <taxon>Bacillati</taxon>
        <taxon>Actinomycetota</taxon>
        <taxon>Actinomycetes</taxon>
        <taxon>Pseudonocardiales</taxon>
        <taxon>Pseudonocardiaceae</taxon>
        <taxon>Saccharothrix</taxon>
    </lineage>
</organism>
<dbReference type="Gene3D" id="3.90.1150.10">
    <property type="entry name" value="Aspartate Aminotransferase, domain 1"/>
    <property type="match status" value="1"/>
</dbReference>
<keyword evidence="3" id="KW-1185">Reference proteome</keyword>
<dbReference type="Gene3D" id="3.40.640.10">
    <property type="entry name" value="Type I PLP-dependent aspartate aminotransferase-like (Major domain)"/>
    <property type="match status" value="1"/>
</dbReference>
<sequence>MPANLTSRQFRECFPVLADTVHLASCSQGALSGELLTALSEMTFTMREHAAPWDLWMAEVDQARRRFAALVNADPDEIAVVHCASDGAYQVASTKDWSKRPGIVTTDMEFPSLGHVWVAQQARGARVTHVPERDAAVDVGELVAAIDERTGLVSVPIATYRNGARMPVREAVDKAHEVGARVFVDAYQAAGVLPVDVRALDCDYLVSGALKYLLGLPGVAFLYARGGLADDLPPQLTGWFGRVDPFRFDPRTVDYPTEARRFETGTPGIPAVYGANAGMRLLSRVDLHDVERHVGELATLATERLLAAGERVWAPRDGAHPGPQVALVDDDPDALAAHLSARRIATAPRGTVLRLSFHYFNDESDVDAACSAIADYRAKNRGDAGAAHP</sequence>
<dbReference type="InterPro" id="IPR015424">
    <property type="entry name" value="PyrdxlP-dep_Trfase"/>
</dbReference>
<dbReference type="RefSeq" id="WP_184696916.1">
    <property type="nucleotide sequence ID" value="NZ_JACHJN010000012.1"/>
</dbReference>
<dbReference type="Proteomes" id="UP000547510">
    <property type="component" value="Unassembled WGS sequence"/>
</dbReference>
<name>A0A841CPX1_9PSEU</name>
<evidence type="ECO:0000259" key="1">
    <source>
        <dbReference type="Pfam" id="PF00266"/>
    </source>
</evidence>
<protein>
    <submittedName>
        <fullName evidence="2">Selenocysteine lyase/cysteine desulfurase</fullName>
    </submittedName>
</protein>
<feature type="domain" description="Aminotransferase class V" evidence="1">
    <location>
        <begin position="57"/>
        <end position="367"/>
    </location>
</feature>
<dbReference type="InterPro" id="IPR000192">
    <property type="entry name" value="Aminotrans_V_dom"/>
</dbReference>
<dbReference type="EMBL" id="JACHJN010000012">
    <property type="protein sequence ID" value="MBB5959741.1"/>
    <property type="molecule type" value="Genomic_DNA"/>
</dbReference>
<dbReference type="Pfam" id="PF00266">
    <property type="entry name" value="Aminotran_5"/>
    <property type="match status" value="1"/>
</dbReference>
<dbReference type="InterPro" id="IPR015421">
    <property type="entry name" value="PyrdxlP-dep_Trfase_major"/>
</dbReference>
<comment type="caution">
    <text evidence="2">The sequence shown here is derived from an EMBL/GenBank/DDBJ whole genome shotgun (WGS) entry which is preliminary data.</text>
</comment>
<dbReference type="PANTHER" id="PTHR43586:SF15">
    <property type="entry name" value="BLR3095 PROTEIN"/>
    <property type="match status" value="1"/>
</dbReference>
<proteinExistence type="predicted"/>
<keyword evidence="2" id="KW-0456">Lyase</keyword>
<dbReference type="SUPFAM" id="SSF53383">
    <property type="entry name" value="PLP-dependent transferases"/>
    <property type="match status" value="1"/>
</dbReference>
<accession>A0A841CPX1</accession>
<dbReference type="PANTHER" id="PTHR43586">
    <property type="entry name" value="CYSTEINE DESULFURASE"/>
    <property type="match status" value="1"/>
</dbReference>
<gene>
    <name evidence="2" type="ORF">FHS29_006362</name>
</gene>
<dbReference type="GO" id="GO:0016829">
    <property type="term" value="F:lyase activity"/>
    <property type="evidence" value="ECO:0007669"/>
    <property type="project" value="UniProtKB-KW"/>
</dbReference>
<evidence type="ECO:0000313" key="3">
    <source>
        <dbReference type="Proteomes" id="UP000547510"/>
    </source>
</evidence>